<accession>A0AC60P660</accession>
<sequence length="298" mass="34194">MTALSQIAASGNFSPVNDAAVKTHTPELYVNANVLQRSMNLRVLDLLQTSFHAELSDSQQFLDLGCGSGDMTLNHLLPRCQPCRRLLAVDVSRDMIDYASQNSSHPWISHDVYDIQQDPSSLILKHGRFNRVYSFFCLQWVKDQRTAMKHVAELMVPGGECMLFFPARAPVFRVWRRMCRMERWKQYLELCERHIPSSHDVMKKTTLILYMEGLLESAGLKHRTCEVISSSQGSNDLNRMIDCHVAVNPVLPLVPESERPDYLRELKEELYNFWTECTPDSFQYTADHFLVHASKPSA</sequence>
<keyword evidence="2" id="KW-1185">Reference proteome</keyword>
<dbReference type="Proteomes" id="UP000805193">
    <property type="component" value="Unassembled WGS sequence"/>
</dbReference>
<evidence type="ECO:0000313" key="1">
    <source>
        <dbReference type="EMBL" id="KAG0414925.1"/>
    </source>
</evidence>
<comment type="caution">
    <text evidence="1">The sequence shown here is derived from an EMBL/GenBank/DDBJ whole genome shotgun (WGS) entry which is preliminary data.</text>
</comment>
<reference evidence="1 2" key="1">
    <citation type="journal article" date="2020" name="Cell">
        <title>Large-Scale Comparative Analyses of Tick Genomes Elucidate Their Genetic Diversity and Vector Capacities.</title>
        <authorList>
            <consortium name="Tick Genome and Microbiome Consortium (TIGMIC)"/>
            <person name="Jia N."/>
            <person name="Wang J."/>
            <person name="Shi W."/>
            <person name="Du L."/>
            <person name="Sun Y."/>
            <person name="Zhan W."/>
            <person name="Jiang J.F."/>
            <person name="Wang Q."/>
            <person name="Zhang B."/>
            <person name="Ji P."/>
            <person name="Bell-Sakyi L."/>
            <person name="Cui X.M."/>
            <person name="Yuan T.T."/>
            <person name="Jiang B.G."/>
            <person name="Yang W.F."/>
            <person name="Lam T.T."/>
            <person name="Chang Q.C."/>
            <person name="Ding S.J."/>
            <person name="Wang X.J."/>
            <person name="Zhu J.G."/>
            <person name="Ruan X.D."/>
            <person name="Zhao L."/>
            <person name="Wei J.T."/>
            <person name="Ye R.Z."/>
            <person name="Que T.C."/>
            <person name="Du C.H."/>
            <person name="Zhou Y.H."/>
            <person name="Cheng J.X."/>
            <person name="Dai P.F."/>
            <person name="Guo W.B."/>
            <person name="Han X.H."/>
            <person name="Huang E.J."/>
            <person name="Li L.F."/>
            <person name="Wei W."/>
            <person name="Gao Y.C."/>
            <person name="Liu J.Z."/>
            <person name="Shao H.Z."/>
            <person name="Wang X."/>
            <person name="Wang C.C."/>
            <person name="Yang T.C."/>
            <person name="Huo Q.B."/>
            <person name="Li W."/>
            <person name="Chen H.Y."/>
            <person name="Chen S.E."/>
            <person name="Zhou L.G."/>
            <person name="Ni X.B."/>
            <person name="Tian J.H."/>
            <person name="Sheng Y."/>
            <person name="Liu T."/>
            <person name="Pan Y.S."/>
            <person name="Xia L.Y."/>
            <person name="Li J."/>
            <person name="Zhao F."/>
            <person name="Cao W.C."/>
        </authorList>
    </citation>
    <scope>NUCLEOTIDE SEQUENCE [LARGE SCALE GENOMIC DNA]</scope>
    <source>
        <strain evidence="1">Iper-2018</strain>
    </source>
</reference>
<protein>
    <submittedName>
        <fullName evidence="1">Uncharacterized protein</fullName>
    </submittedName>
</protein>
<organism evidence="1 2">
    <name type="scientific">Ixodes persulcatus</name>
    <name type="common">Taiga tick</name>
    <dbReference type="NCBI Taxonomy" id="34615"/>
    <lineage>
        <taxon>Eukaryota</taxon>
        <taxon>Metazoa</taxon>
        <taxon>Ecdysozoa</taxon>
        <taxon>Arthropoda</taxon>
        <taxon>Chelicerata</taxon>
        <taxon>Arachnida</taxon>
        <taxon>Acari</taxon>
        <taxon>Parasitiformes</taxon>
        <taxon>Ixodida</taxon>
        <taxon>Ixodoidea</taxon>
        <taxon>Ixodidae</taxon>
        <taxon>Ixodinae</taxon>
        <taxon>Ixodes</taxon>
    </lineage>
</organism>
<evidence type="ECO:0000313" key="2">
    <source>
        <dbReference type="Proteomes" id="UP000805193"/>
    </source>
</evidence>
<gene>
    <name evidence="1" type="ORF">HPB47_007912</name>
</gene>
<dbReference type="EMBL" id="JABSTQ010011134">
    <property type="protein sequence ID" value="KAG0414925.1"/>
    <property type="molecule type" value="Genomic_DNA"/>
</dbReference>
<name>A0AC60P660_IXOPE</name>
<proteinExistence type="predicted"/>